<dbReference type="InterPro" id="IPR029052">
    <property type="entry name" value="Metallo-depent_PP-like"/>
</dbReference>
<dbReference type="STRING" id="573058.SAMN00017477_0371"/>
<dbReference type="SUPFAM" id="SSF56300">
    <property type="entry name" value="Metallo-dependent phosphatases"/>
    <property type="match status" value="1"/>
</dbReference>
<accession>A0A1W1UKH7</accession>
<organism evidence="2 3">
    <name type="scientific">Peptoniphilus asaccharolyticus DSM 20463</name>
    <dbReference type="NCBI Taxonomy" id="573058"/>
    <lineage>
        <taxon>Bacteria</taxon>
        <taxon>Bacillati</taxon>
        <taxon>Bacillota</taxon>
        <taxon>Tissierellia</taxon>
        <taxon>Tissierellales</taxon>
        <taxon>Peptoniphilaceae</taxon>
        <taxon>Peptoniphilus</taxon>
    </lineage>
</organism>
<sequence length="248" mass="28742">MKTILFVLALVLYLYFQLAVVKVKTINITNGKIKNFRFVQISDYHNNVLIDLNKIEENIEKFEPDAVFLTGDIISRDTNKLDRVERLLKIVSRYQTFFVMGNHEFENNMIDINLILEKYGIKNLKNDSYLIKSSDLNIKVFGEEFRGSNSDYQYADYNILLVHSPEQFLNNFKPYDLVLSGHKHGGQVRVPFIGQIIDHGPKFFPKYSMGLYNVKNTLLYIDSGLGQSLYIRLFDRVSYTQGIIKGGD</sequence>
<dbReference type="InterPro" id="IPR051158">
    <property type="entry name" value="Metallophosphoesterase_sf"/>
</dbReference>
<dbReference type="RefSeq" id="WP_084230057.1">
    <property type="nucleotide sequence ID" value="NZ_FWWR01000009.1"/>
</dbReference>
<dbReference type="Gene3D" id="3.60.21.10">
    <property type="match status" value="1"/>
</dbReference>
<keyword evidence="3" id="KW-1185">Reference proteome</keyword>
<evidence type="ECO:0000313" key="2">
    <source>
        <dbReference type="EMBL" id="SMB81577.1"/>
    </source>
</evidence>
<dbReference type="PANTHER" id="PTHR31302">
    <property type="entry name" value="TRANSMEMBRANE PROTEIN WITH METALLOPHOSPHOESTERASE DOMAIN-RELATED"/>
    <property type="match status" value="1"/>
</dbReference>
<proteinExistence type="predicted"/>
<protein>
    <recommendedName>
        <fullName evidence="1">Calcineurin-like phosphoesterase domain-containing protein</fullName>
    </recommendedName>
</protein>
<dbReference type="InterPro" id="IPR004843">
    <property type="entry name" value="Calcineurin-like_PHP"/>
</dbReference>
<gene>
    <name evidence="2" type="ORF">SAMN00017477_0371</name>
</gene>
<dbReference type="AlphaFoldDB" id="A0A1W1UKH7"/>
<dbReference type="EMBL" id="FWWR01000009">
    <property type="protein sequence ID" value="SMB81577.1"/>
    <property type="molecule type" value="Genomic_DNA"/>
</dbReference>
<dbReference type="GO" id="GO:0016787">
    <property type="term" value="F:hydrolase activity"/>
    <property type="evidence" value="ECO:0007669"/>
    <property type="project" value="InterPro"/>
</dbReference>
<dbReference type="Proteomes" id="UP000192368">
    <property type="component" value="Unassembled WGS sequence"/>
</dbReference>
<name>A0A1W1UKH7_PEPAS</name>
<dbReference type="Pfam" id="PF00149">
    <property type="entry name" value="Metallophos"/>
    <property type="match status" value="1"/>
</dbReference>
<dbReference type="PANTHER" id="PTHR31302:SF0">
    <property type="entry name" value="TRANSMEMBRANE PROTEIN WITH METALLOPHOSPHOESTERASE DOMAIN"/>
    <property type="match status" value="1"/>
</dbReference>
<evidence type="ECO:0000313" key="3">
    <source>
        <dbReference type="Proteomes" id="UP000192368"/>
    </source>
</evidence>
<dbReference type="OrthoDB" id="9780884at2"/>
<evidence type="ECO:0000259" key="1">
    <source>
        <dbReference type="Pfam" id="PF00149"/>
    </source>
</evidence>
<feature type="domain" description="Calcineurin-like phosphoesterase" evidence="1">
    <location>
        <begin position="36"/>
        <end position="185"/>
    </location>
</feature>
<reference evidence="3" key="1">
    <citation type="submission" date="2017-04" db="EMBL/GenBank/DDBJ databases">
        <authorList>
            <person name="Varghese N."/>
            <person name="Submissions S."/>
        </authorList>
    </citation>
    <scope>NUCLEOTIDE SEQUENCE [LARGE SCALE GENOMIC DNA]</scope>
    <source>
        <strain evidence="3">DSM 20463</strain>
    </source>
</reference>